<dbReference type="InterPro" id="IPR004360">
    <property type="entry name" value="Glyas_Fos-R_dOase_dom"/>
</dbReference>
<protein>
    <submittedName>
        <fullName evidence="2">VOC family protein</fullName>
    </submittedName>
</protein>
<gene>
    <name evidence="2" type="ORF">H9786_01595</name>
</gene>
<reference evidence="2" key="2">
    <citation type="submission" date="2021-04" db="EMBL/GenBank/DDBJ databases">
        <authorList>
            <person name="Gilroy R."/>
        </authorList>
    </citation>
    <scope>NUCLEOTIDE SEQUENCE</scope>
    <source>
        <strain evidence="2">ChiHjej13B12-24818</strain>
    </source>
</reference>
<proteinExistence type="predicted"/>
<evidence type="ECO:0000259" key="1">
    <source>
        <dbReference type="PROSITE" id="PS51819"/>
    </source>
</evidence>
<reference evidence="2" key="1">
    <citation type="journal article" date="2021" name="PeerJ">
        <title>Extensive microbial diversity within the chicken gut microbiome revealed by metagenomics and culture.</title>
        <authorList>
            <person name="Gilroy R."/>
            <person name="Ravi A."/>
            <person name="Getino M."/>
            <person name="Pursley I."/>
            <person name="Horton D.L."/>
            <person name="Alikhan N.F."/>
            <person name="Baker D."/>
            <person name="Gharbi K."/>
            <person name="Hall N."/>
            <person name="Watson M."/>
            <person name="Adriaenssens E.M."/>
            <person name="Foster-Nyarko E."/>
            <person name="Jarju S."/>
            <person name="Secka A."/>
            <person name="Antonio M."/>
            <person name="Oren A."/>
            <person name="Chaudhuri R.R."/>
            <person name="La Ragione R."/>
            <person name="Hildebrand F."/>
            <person name="Pallen M.J."/>
        </authorList>
    </citation>
    <scope>NUCLEOTIDE SEQUENCE</scope>
    <source>
        <strain evidence="2">ChiHjej13B12-24818</strain>
    </source>
</reference>
<evidence type="ECO:0000313" key="2">
    <source>
        <dbReference type="EMBL" id="HJB09216.1"/>
    </source>
</evidence>
<organism evidence="2 3">
    <name type="scientific">Candidatus Brachybacterium merdavium</name>
    <dbReference type="NCBI Taxonomy" id="2838513"/>
    <lineage>
        <taxon>Bacteria</taxon>
        <taxon>Bacillati</taxon>
        <taxon>Actinomycetota</taxon>
        <taxon>Actinomycetes</taxon>
        <taxon>Micrococcales</taxon>
        <taxon>Dermabacteraceae</taxon>
        <taxon>Brachybacterium</taxon>
    </lineage>
</organism>
<dbReference type="PROSITE" id="PS51819">
    <property type="entry name" value="VOC"/>
    <property type="match status" value="1"/>
</dbReference>
<feature type="domain" description="VOC" evidence="1">
    <location>
        <begin position="2"/>
        <end position="113"/>
    </location>
</feature>
<accession>A0A9D2RN72</accession>
<evidence type="ECO:0000313" key="3">
    <source>
        <dbReference type="Proteomes" id="UP000823823"/>
    </source>
</evidence>
<dbReference type="Gene3D" id="3.10.180.10">
    <property type="entry name" value="2,3-Dihydroxybiphenyl 1,2-Dioxygenase, domain 1"/>
    <property type="match status" value="1"/>
</dbReference>
<dbReference type="InterPro" id="IPR029068">
    <property type="entry name" value="Glyas_Bleomycin-R_OHBP_Dase"/>
</dbReference>
<name>A0A9D2RN72_9MICO</name>
<dbReference type="Proteomes" id="UP000823823">
    <property type="component" value="Unassembled WGS sequence"/>
</dbReference>
<dbReference type="Pfam" id="PF00903">
    <property type="entry name" value="Glyoxalase"/>
    <property type="match status" value="1"/>
</dbReference>
<sequence>MKIERIAPILTVDDLPTAIAEHTSVLGMHVVMHMDWVAFLADGTGRQIGLVTADATASVNPDVSVFVDDVETAHAAALAAGVEIVHPLSTEEWGVRRFFYRDSSGRVINVGTHT</sequence>
<dbReference type="AlphaFoldDB" id="A0A9D2RN72"/>
<dbReference type="SUPFAM" id="SSF54593">
    <property type="entry name" value="Glyoxalase/Bleomycin resistance protein/Dihydroxybiphenyl dioxygenase"/>
    <property type="match status" value="1"/>
</dbReference>
<dbReference type="InterPro" id="IPR037523">
    <property type="entry name" value="VOC_core"/>
</dbReference>
<comment type="caution">
    <text evidence="2">The sequence shown here is derived from an EMBL/GenBank/DDBJ whole genome shotgun (WGS) entry which is preliminary data.</text>
</comment>
<dbReference type="EMBL" id="DWZH01000012">
    <property type="protein sequence ID" value="HJB09216.1"/>
    <property type="molecule type" value="Genomic_DNA"/>
</dbReference>